<dbReference type="Proteomes" id="UP000052268">
    <property type="component" value="Unassembled WGS sequence"/>
</dbReference>
<dbReference type="EMBL" id="JACU01000011">
    <property type="protein sequence ID" value="KMS51681.1"/>
    <property type="molecule type" value="Genomic_DNA"/>
</dbReference>
<organism evidence="1 2">
    <name type="scientific">Novosphingobium barchaimii LL02</name>
    <dbReference type="NCBI Taxonomy" id="1114963"/>
    <lineage>
        <taxon>Bacteria</taxon>
        <taxon>Pseudomonadati</taxon>
        <taxon>Pseudomonadota</taxon>
        <taxon>Alphaproteobacteria</taxon>
        <taxon>Sphingomonadales</taxon>
        <taxon>Sphingomonadaceae</taxon>
        <taxon>Novosphingobium</taxon>
    </lineage>
</organism>
<dbReference type="Gene3D" id="3.40.50.10540">
    <property type="entry name" value="Crotonobetainyl-coa:carnitine coa-transferase, domain 1"/>
    <property type="match status" value="1"/>
</dbReference>
<dbReference type="InterPro" id="IPR003673">
    <property type="entry name" value="CoA-Trfase_fam_III"/>
</dbReference>
<dbReference type="PANTHER" id="PTHR48228:SF2">
    <property type="entry name" value="E-CINNAMOYL-COA:R-PHENYLLACTATE COA TRANSFERASE LARGE SUBUNIT"/>
    <property type="match status" value="1"/>
</dbReference>
<evidence type="ECO:0000313" key="2">
    <source>
        <dbReference type="Proteomes" id="UP000052268"/>
    </source>
</evidence>
<gene>
    <name evidence="1" type="ORF">V474_03355</name>
</gene>
<reference evidence="1 2" key="1">
    <citation type="journal article" date="2015" name="G3 (Bethesda)">
        <title>Insights into Ongoing Evolution of the Hexachlorocyclohexane Catabolic Pathway from Comparative Genomics of Ten Sphingomonadaceae Strains.</title>
        <authorList>
            <person name="Pearce S.L."/>
            <person name="Oakeshott J.G."/>
            <person name="Pandey G."/>
        </authorList>
    </citation>
    <scope>NUCLEOTIDE SEQUENCE [LARGE SCALE GENOMIC DNA]</scope>
    <source>
        <strain evidence="1 2">LL02</strain>
    </source>
</reference>
<dbReference type="RefSeq" id="WP_059153245.1">
    <property type="nucleotide sequence ID" value="NZ_KQ130457.1"/>
</dbReference>
<dbReference type="PANTHER" id="PTHR48228">
    <property type="entry name" value="SUCCINYL-COA--D-CITRAMALATE COA-TRANSFERASE"/>
    <property type="match status" value="1"/>
</dbReference>
<name>A0A0J7XI37_9SPHN</name>
<dbReference type="InterPro" id="IPR023606">
    <property type="entry name" value="CoA-Trfase_III_dom_1_sf"/>
</dbReference>
<dbReference type="PATRIC" id="fig|1114963.3.peg.4296"/>
<dbReference type="InterPro" id="IPR050509">
    <property type="entry name" value="CoA-transferase_III"/>
</dbReference>
<dbReference type="InterPro" id="IPR044855">
    <property type="entry name" value="CoA-Trfase_III_dom3_sf"/>
</dbReference>
<dbReference type="OrthoDB" id="5720311at2"/>
<dbReference type="Gene3D" id="3.30.1540.10">
    <property type="entry name" value="formyl-coa transferase, domain 3"/>
    <property type="match status" value="1"/>
</dbReference>
<dbReference type="GO" id="GO:0003824">
    <property type="term" value="F:catalytic activity"/>
    <property type="evidence" value="ECO:0007669"/>
    <property type="project" value="InterPro"/>
</dbReference>
<evidence type="ECO:0000313" key="1">
    <source>
        <dbReference type="EMBL" id="KMS51681.1"/>
    </source>
</evidence>
<keyword evidence="2" id="KW-1185">Reference proteome</keyword>
<dbReference type="AlphaFoldDB" id="A0A0J7XI37"/>
<protein>
    <submittedName>
        <fullName evidence="1">L-carnitine dehydratase</fullName>
    </submittedName>
</protein>
<dbReference type="Pfam" id="PF02515">
    <property type="entry name" value="CoA_transf_3"/>
    <property type="match status" value="1"/>
</dbReference>
<accession>A0A0J7XI37</accession>
<dbReference type="SUPFAM" id="SSF89796">
    <property type="entry name" value="CoA-transferase family III (CaiB/BaiF)"/>
    <property type="match status" value="1"/>
</dbReference>
<proteinExistence type="predicted"/>
<sequence length="402" mass="43735">MTATGVFSGVRIIELAQFVFVPGASVLLADQGAEVIKIETPGLGDPYRTLKVGDGREVGATNLAMEQNNRGKKSIALDLKSDEGREALLKLIETADVFITSLRPKALRALRLDVEDVQARNPRIIYARGNGYGFRGAEADKAGFDASAFWARGGLSHAFTLPGNAPTPPRAAFGDHSSATSLAFAIAGGLYKRSVTGEGSVVETSLLQTATWILSSDITYSQVPGYKIHGESSNRFPLMSGYRTKDDRIIQLMLLDPRPHWPSLCKLLGADEWIDDARFADNSARQTNCDELAALIGDRISARDWAEWEPIFYAWDAPWELIRTIFDVTVDPQAHANEMLFTMDVNGAPVQLVSGPATFDGHAKPIDPKPSPGMGEHTDALLTEVGYSADKIADMKSRRTIQ</sequence>
<comment type="caution">
    <text evidence="1">The sequence shown here is derived from an EMBL/GenBank/DDBJ whole genome shotgun (WGS) entry which is preliminary data.</text>
</comment>